<feature type="region of interest" description="Disordered" evidence="1">
    <location>
        <begin position="1"/>
        <end position="22"/>
    </location>
</feature>
<evidence type="ECO:0000313" key="2">
    <source>
        <dbReference type="EMBL" id="KAK1605111.1"/>
    </source>
</evidence>
<protein>
    <submittedName>
        <fullName evidence="2">Uncharacterized protein</fullName>
    </submittedName>
</protein>
<dbReference type="Pfam" id="PF02992">
    <property type="entry name" value="Transposase_21"/>
    <property type="match status" value="1"/>
</dbReference>
<name>A0AAD8QMZ7_LOLMU</name>
<comment type="caution">
    <text evidence="2">The sequence shown here is derived from an EMBL/GenBank/DDBJ whole genome shotgun (WGS) entry which is preliminary data.</text>
</comment>
<feature type="region of interest" description="Disordered" evidence="1">
    <location>
        <begin position="108"/>
        <end position="137"/>
    </location>
</feature>
<feature type="compositionally biased region" description="Basic and acidic residues" evidence="1">
    <location>
        <begin position="177"/>
        <end position="196"/>
    </location>
</feature>
<sequence length="239" mass="26529">MHWHAEREKPADDPEKGKILTHPADASQWNALDTDYADQFGREPRNIRLGMSTDGLNPFGNQSTTHSSWPVFVWPYNLPLAVHKVAVLTDEYSYSRAETTGYRHASISRSVDRLSCGRRGSGSASSNIASSSPSGTSGMRLKWARRFLKDMAAEVAFYAKKEEQKAAKKRDRGARRDKKEAKKEEKAARKKEEKKNGAGPSTITVDSSSSEFEWPSTPVSSTTPNSSVFDRSPISFSVV</sequence>
<feature type="compositionally biased region" description="Low complexity" evidence="1">
    <location>
        <begin position="117"/>
        <end position="137"/>
    </location>
</feature>
<gene>
    <name evidence="2" type="ORF">QYE76_028784</name>
</gene>
<feature type="compositionally biased region" description="Basic and acidic residues" evidence="1">
    <location>
        <begin position="1"/>
        <end position="18"/>
    </location>
</feature>
<organism evidence="2 3">
    <name type="scientific">Lolium multiflorum</name>
    <name type="common">Italian ryegrass</name>
    <name type="synonym">Lolium perenne subsp. multiflorum</name>
    <dbReference type="NCBI Taxonomy" id="4521"/>
    <lineage>
        <taxon>Eukaryota</taxon>
        <taxon>Viridiplantae</taxon>
        <taxon>Streptophyta</taxon>
        <taxon>Embryophyta</taxon>
        <taxon>Tracheophyta</taxon>
        <taxon>Spermatophyta</taxon>
        <taxon>Magnoliopsida</taxon>
        <taxon>Liliopsida</taxon>
        <taxon>Poales</taxon>
        <taxon>Poaceae</taxon>
        <taxon>BOP clade</taxon>
        <taxon>Pooideae</taxon>
        <taxon>Poodae</taxon>
        <taxon>Poeae</taxon>
        <taxon>Poeae Chloroplast Group 2 (Poeae type)</taxon>
        <taxon>Loliodinae</taxon>
        <taxon>Loliinae</taxon>
        <taxon>Lolium</taxon>
    </lineage>
</organism>
<dbReference type="InterPro" id="IPR004242">
    <property type="entry name" value="Transposase_21"/>
</dbReference>
<accession>A0AAD8QMZ7</accession>
<feature type="region of interest" description="Disordered" evidence="1">
    <location>
        <begin position="162"/>
        <end position="239"/>
    </location>
</feature>
<feature type="compositionally biased region" description="Low complexity" evidence="1">
    <location>
        <begin position="215"/>
        <end position="228"/>
    </location>
</feature>
<dbReference type="Proteomes" id="UP001231189">
    <property type="component" value="Unassembled WGS sequence"/>
</dbReference>
<feature type="compositionally biased region" description="Polar residues" evidence="1">
    <location>
        <begin position="199"/>
        <end position="211"/>
    </location>
</feature>
<dbReference type="EMBL" id="JAUUTY010000007">
    <property type="protein sequence ID" value="KAK1605111.1"/>
    <property type="molecule type" value="Genomic_DNA"/>
</dbReference>
<keyword evidence="3" id="KW-1185">Reference proteome</keyword>
<evidence type="ECO:0000313" key="3">
    <source>
        <dbReference type="Proteomes" id="UP001231189"/>
    </source>
</evidence>
<proteinExistence type="predicted"/>
<reference evidence="2" key="1">
    <citation type="submission" date="2023-07" db="EMBL/GenBank/DDBJ databases">
        <title>A chromosome-level genome assembly of Lolium multiflorum.</title>
        <authorList>
            <person name="Chen Y."/>
            <person name="Copetti D."/>
            <person name="Kolliker R."/>
            <person name="Studer B."/>
        </authorList>
    </citation>
    <scope>NUCLEOTIDE SEQUENCE</scope>
    <source>
        <strain evidence="2">02402/16</strain>
        <tissue evidence="2">Leaf</tissue>
    </source>
</reference>
<dbReference type="AlphaFoldDB" id="A0AAD8QMZ7"/>
<evidence type="ECO:0000256" key="1">
    <source>
        <dbReference type="SAM" id="MobiDB-lite"/>
    </source>
</evidence>
<feature type="compositionally biased region" description="Basic residues" evidence="1">
    <location>
        <begin position="167"/>
        <end position="176"/>
    </location>
</feature>